<dbReference type="VEuPathDB" id="FungiDB:MAPG_06145"/>
<reference evidence="4" key="1">
    <citation type="submission" date="2010-05" db="EMBL/GenBank/DDBJ databases">
        <title>The genome sequence of Magnaporthe poae strain ATCC 64411.</title>
        <authorList>
            <person name="Ma L.-J."/>
            <person name="Dead R."/>
            <person name="Young S."/>
            <person name="Zeng Q."/>
            <person name="Koehrsen M."/>
            <person name="Alvarado L."/>
            <person name="Berlin A."/>
            <person name="Chapman S.B."/>
            <person name="Chen Z."/>
            <person name="Freedman E."/>
            <person name="Gellesch M."/>
            <person name="Goldberg J."/>
            <person name="Griggs A."/>
            <person name="Gujja S."/>
            <person name="Heilman E.R."/>
            <person name="Heiman D."/>
            <person name="Hepburn T."/>
            <person name="Howarth C."/>
            <person name="Jen D."/>
            <person name="Larson L."/>
            <person name="Mehta T."/>
            <person name="Neiman D."/>
            <person name="Pearson M."/>
            <person name="Roberts A."/>
            <person name="Saif S."/>
            <person name="Shea T."/>
            <person name="Shenoy N."/>
            <person name="Sisk P."/>
            <person name="Stolte C."/>
            <person name="Sykes S."/>
            <person name="Walk T."/>
            <person name="White J."/>
            <person name="Yandava C."/>
            <person name="Haas B."/>
            <person name="Nusbaum C."/>
            <person name="Birren B."/>
        </authorList>
    </citation>
    <scope>NUCLEOTIDE SEQUENCE [LARGE SCALE GENOMIC DNA]</scope>
    <source>
        <strain evidence="4">ATCC 64411 / 73-15</strain>
    </source>
</reference>
<reference evidence="3" key="5">
    <citation type="submission" date="2015-06" db="UniProtKB">
        <authorList>
            <consortium name="EnsemblFungi"/>
        </authorList>
    </citation>
    <scope>IDENTIFICATION</scope>
    <source>
        <strain evidence="3">ATCC 64411</strain>
    </source>
</reference>
<reference evidence="2" key="2">
    <citation type="submission" date="2010-05" db="EMBL/GenBank/DDBJ databases">
        <title>The Genome Sequence of Magnaporthe poae strain ATCC 64411.</title>
        <authorList>
            <consortium name="The Broad Institute Genome Sequencing Platform"/>
            <consortium name="Broad Institute Genome Sequencing Center for Infectious Disease"/>
            <person name="Ma L.-J."/>
            <person name="Dead R."/>
            <person name="Young S."/>
            <person name="Zeng Q."/>
            <person name="Koehrsen M."/>
            <person name="Alvarado L."/>
            <person name="Berlin A."/>
            <person name="Chapman S.B."/>
            <person name="Chen Z."/>
            <person name="Freedman E."/>
            <person name="Gellesch M."/>
            <person name="Goldberg J."/>
            <person name="Griggs A."/>
            <person name="Gujja S."/>
            <person name="Heilman E.R."/>
            <person name="Heiman D."/>
            <person name="Hepburn T."/>
            <person name="Howarth C."/>
            <person name="Jen D."/>
            <person name="Larson L."/>
            <person name="Mehta T."/>
            <person name="Neiman D."/>
            <person name="Pearson M."/>
            <person name="Roberts A."/>
            <person name="Saif S."/>
            <person name="Shea T."/>
            <person name="Shenoy N."/>
            <person name="Sisk P."/>
            <person name="Stolte C."/>
            <person name="Sykes S."/>
            <person name="Walk T."/>
            <person name="White J."/>
            <person name="Yandava C."/>
            <person name="Haas B."/>
            <person name="Nusbaum C."/>
            <person name="Birren B."/>
        </authorList>
    </citation>
    <scope>NUCLEOTIDE SEQUENCE</scope>
    <source>
        <strain evidence="2">ATCC 64411</strain>
    </source>
</reference>
<keyword evidence="4" id="KW-1185">Reference proteome</keyword>
<organism evidence="3 4">
    <name type="scientific">Magnaporthiopsis poae (strain ATCC 64411 / 73-15)</name>
    <name type="common">Kentucky bluegrass fungus</name>
    <name type="synonym">Magnaporthe poae</name>
    <dbReference type="NCBI Taxonomy" id="644358"/>
    <lineage>
        <taxon>Eukaryota</taxon>
        <taxon>Fungi</taxon>
        <taxon>Dikarya</taxon>
        <taxon>Ascomycota</taxon>
        <taxon>Pezizomycotina</taxon>
        <taxon>Sordariomycetes</taxon>
        <taxon>Sordariomycetidae</taxon>
        <taxon>Magnaporthales</taxon>
        <taxon>Magnaporthaceae</taxon>
        <taxon>Magnaporthiopsis</taxon>
    </lineage>
</organism>
<dbReference type="AlphaFoldDB" id="A0A0C4E191"/>
<protein>
    <submittedName>
        <fullName evidence="2 3">Uncharacterized protein</fullName>
    </submittedName>
</protein>
<evidence type="ECO:0000313" key="3">
    <source>
        <dbReference type="EnsemblFungi" id="MAPG_06145T0"/>
    </source>
</evidence>
<feature type="region of interest" description="Disordered" evidence="1">
    <location>
        <begin position="150"/>
        <end position="175"/>
    </location>
</feature>
<evidence type="ECO:0000256" key="1">
    <source>
        <dbReference type="SAM" id="MobiDB-lite"/>
    </source>
</evidence>
<reference evidence="3" key="4">
    <citation type="journal article" date="2015" name="G3 (Bethesda)">
        <title>Genome sequences of three phytopathogenic species of the Magnaporthaceae family of fungi.</title>
        <authorList>
            <person name="Okagaki L.H."/>
            <person name="Nunes C.C."/>
            <person name="Sailsbery J."/>
            <person name="Clay B."/>
            <person name="Brown D."/>
            <person name="John T."/>
            <person name="Oh Y."/>
            <person name="Young N."/>
            <person name="Fitzgerald M."/>
            <person name="Haas B.J."/>
            <person name="Zeng Q."/>
            <person name="Young S."/>
            <person name="Adiconis X."/>
            <person name="Fan L."/>
            <person name="Levin J.Z."/>
            <person name="Mitchell T.K."/>
            <person name="Okubara P.A."/>
            <person name="Farman M.L."/>
            <person name="Kohn L.M."/>
            <person name="Birren B."/>
            <person name="Ma L.-J."/>
            <person name="Dean R.A."/>
        </authorList>
    </citation>
    <scope>NUCLEOTIDE SEQUENCE</scope>
    <source>
        <strain evidence="3">ATCC 64411 / 73-15</strain>
    </source>
</reference>
<name>A0A0C4E191_MAGP6</name>
<dbReference type="EMBL" id="ADBL01001476">
    <property type="status" value="NOT_ANNOTATED_CDS"/>
    <property type="molecule type" value="Genomic_DNA"/>
</dbReference>
<dbReference type="EMBL" id="GL876970">
    <property type="protein sequence ID" value="KLU87141.1"/>
    <property type="molecule type" value="Genomic_DNA"/>
</dbReference>
<reference evidence="2" key="3">
    <citation type="submission" date="2011-03" db="EMBL/GenBank/DDBJ databases">
        <title>Annotation of Magnaporthe poae ATCC 64411.</title>
        <authorList>
            <person name="Ma L.-J."/>
            <person name="Dead R."/>
            <person name="Young S.K."/>
            <person name="Zeng Q."/>
            <person name="Gargeya S."/>
            <person name="Fitzgerald M."/>
            <person name="Haas B."/>
            <person name="Abouelleil A."/>
            <person name="Alvarado L."/>
            <person name="Arachchi H.M."/>
            <person name="Berlin A."/>
            <person name="Brown A."/>
            <person name="Chapman S.B."/>
            <person name="Chen Z."/>
            <person name="Dunbar C."/>
            <person name="Freedman E."/>
            <person name="Gearin G."/>
            <person name="Gellesch M."/>
            <person name="Goldberg J."/>
            <person name="Griggs A."/>
            <person name="Gujja S."/>
            <person name="Heiman D."/>
            <person name="Howarth C."/>
            <person name="Larson L."/>
            <person name="Lui A."/>
            <person name="MacDonald P.J.P."/>
            <person name="Mehta T."/>
            <person name="Montmayeur A."/>
            <person name="Murphy C."/>
            <person name="Neiman D."/>
            <person name="Pearson M."/>
            <person name="Priest M."/>
            <person name="Roberts A."/>
            <person name="Saif S."/>
            <person name="Shea T."/>
            <person name="Shenoy N."/>
            <person name="Sisk P."/>
            <person name="Stolte C."/>
            <person name="Sykes S."/>
            <person name="Yandava C."/>
            <person name="Wortman J."/>
            <person name="Nusbaum C."/>
            <person name="Birren B."/>
        </authorList>
    </citation>
    <scope>NUCLEOTIDE SEQUENCE</scope>
    <source>
        <strain evidence="2">ATCC 64411</strain>
    </source>
</reference>
<dbReference type="EnsemblFungi" id="MAPG_06145T0">
    <property type="protein sequence ID" value="MAPG_06145T0"/>
    <property type="gene ID" value="MAPG_06145"/>
</dbReference>
<evidence type="ECO:0000313" key="2">
    <source>
        <dbReference type="EMBL" id="KLU87141.1"/>
    </source>
</evidence>
<sequence>MRFDSIAAAEVGARLTVLVGYYDSAFRLVFPARSRTQARAEGRKGRTWDSHCTSQPSASMPADTDGCCFVSLGISCFQWSKTPIGPGLGRSPHQLNPARWHGPSRYELLDALLRGSMASHGRVASQSMRFLTGSGPLGCKVHACLSHRQRPIRRGSPWPTEGGKEETKRGGLPRAPQVPATLALHQPSCTPDWTSSPPSWRCGACAPAGASPSVQPRANVGRGLGPGAAGDSPLRKFATQLRGIEKGSTLCSGLQVPRSPRAQRAAADAQQVAAL</sequence>
<accession>A0A0C4E191</accession>
<gene>
    <name evidence="2" type="ORF">MAPG_06145</name>
</gene>
<proteinExistence type="predicted"/>
<dbReference type="Proteomes" id="UP000011715">
    <property type="component" value="Unassembled WGS sequence"/>
</dbReference>
<evidence type="ECO:0000313" key="4">
    <source>
        <dbReference type="Proteomes" id="UP000011715"/>
    </source>
</evidence>
<dbReference type="EMBL" id="ADBL01001477">
    <property type="status" value="NOT_ANNOTATED_CDS"/>
    <property type="molecule type" value="Genomic_DNA"/>
</dbReference>